<proteinExistence type="predicted"/>
<sequence>MKRVSKTGSRSLIYQDMMLSLLAFFGFLLALAGASPASTRDISASTTTTNTPTTPTPCHYKAFDKPWILKDITIFTPSGQGNSSNATAHGTVSFHFCDRNARLLLETDCSGDVIGDACEAGDGGYVSCENANVGFKLASGGVVMVERWYEDNCLGPYPYNSGEAFGQNTTKMSIQQGASGTLASQSELLVEITAMA</sequence>
<protein>
    <recommendedName>
        <fullName evidence="3">AA1-like domain-containing protein</fullName>
    </recommendedName>
</protein>
<reference evidence="1" key="1">
    <citation type="journal article" date="2020" name="Stud. Mycol.">
        <title>101 Dothideomycetes genomes: a test case for predicting lifestyles and emergence of pathogens.</title>
        <authorList>
            <person name="Haridas S."/>
            <person name="Albert R."/>
            <person name="Binder M."/>
            <person name="Bloem J."/>
            <person name="Labutti K."/>
            <person name="Salamov A."/>
            <person name="Andreopoulos B."/>
            <person name="Baker S."/>
            <person name="Barry K."/>
            <person name="Bills G."/>
            <person name="Bluhm B."/>
            <person name="Cannon C."/>
            <person name="Castanera R."/>
            <person name="Culley D."/>
            <person name="Daum C."/>
            <person name="Ezra D."/>
            <person name="Gonzalez J."/>
            <person name="Henrissat B."/>
            <person name="Kuo A."/>
            <person name="Liang C."/>
            <person name="Lipzen A."/>
            <person name="Lutzoni F."/>
            <person name="Magnuson J."/>
            <person name="Mondo S."/>
            <person name="Nolan M."/>
            <person name="Ohm R."/>
            <person name="Pangilinan J."/>
            <person name="Park H.-J."/>
            <person name="Ramirez L."/>
            <person name="Alfaro M."/>
            <person name="Sun H."/>
            <person name="Tritt A."/>
            <person name="Yoshinaga Y."/>
            <person name="Zwiers L.-H."/>
            <person name="Turgeon B."/>
            <person name="Goodwin S."/>
            <person name="Spatafora J."/>
            <person name="Crous P."/>
            <person name="Grigoriev I."/>
        </authorList>
    </citation>
    <scope>NUCLEOTIDE SEQUENCE</scope>
    <source>
        <strain evidence="1">CBS 113389</strain>
    </source>
</reference>
<name>A0A6A6Q2S0_9PEZI</name>
<evidence type="ECO:0000313" key="1">
    <source>
        <dbReference type="EMBL" id="KAF2486700.1"/>
    </source>
</evidence>
<accession>A0A6A6Q2S0</accession>
<evidence type="ECO:0008006" key="3">
    <source>
        <dbReference type="Google" id="ProtNLM"/>
    </source>
</evidence>
<dbReference type="AlphaFoldDB" id="A0A6A6Q2S0"/>
<keyword evidence="2" id="KW-1185">Reference proteome</keyword>
<organism evidence="1 2">
    <name type="scientific">Neohortaea acidophila</name>
    <dbReference type="NCBI Taxonomy" id="245834"/>
    <lineage>
        <taxon>Eukaryota</taxon>
        <taxon>Fungi</taxon>
        <taxon>Dikarya</taxon>
        <taxon>Ascomycota</taxon>
        <taxon>Pezizomycotina</taxon>
        <taxon>Dothideomycetes</taxon>
        <taxon>Dothideomycetidae</taxon>
        <taxon>Mycosphaerellales</taxon>
        <taxon>Teratosphaeriaceae</taxon>
        <taxon>Neohortaea</taxon>
    </lineage>
</organism>
<dbReference type="Proteomes" id="UP000799767">
    <property type="component" value="Unassembled WGS sequence"/>
</dbReference>
<evidence type="ECO:0000313" key="2">
    <source>
        <dbReference type="Proteomes" id="UP000799767"/>
    </source>
</evidence>
<dbReference type="RefSeq" id="XP_033593269.1">
    <property type="nucleotide sequence ID" value="XM_033738762.1"/>
</dbReference>
<dbReference type="GeneID" id="54479763"/>
<dbReference type="EMBL" id="MU001632">
    <property type="protein sequence ID" value="KAF2486700.1"/>
    <property type="molecule type" value="Genomic_DNA"/>
</dbReference>
<gene>
    <name evidence="1" type="ORF">BDY17DRAFT_84420</name>
</gene>
<dbReference type="OrthoDB" id="3911545at2759"/>